<feature type="binding site" evidence="4">
    <location>
        <begin position="18"/>
        <end position="23"/>
    </location>
    <ligand>
        <name>GTP</name>
        <dbReference type="ChEBI" id="CHEBI:37565"/>
    </ligand>
</feature>
<keyword evidence="4" id="KW-0820">tRNA-binding</keyword>
<dbReference type="CDD" id="cd16263">
    <property type="entry name" value="BipA_III"/>
    <property type="match status" value="1"/>
</dbReference>
<keyword evidence="4" id="KW-0699">rRNA-binding</keyword>
<evidence type="ECO:0000256" key="2">
    <source>
        <dbReference type="ARBA" id="ARBA00023134"/>
    </source>
</evidence>
<dbReference type="InterPro" id="IPR009000">
    <property type="entry name" value="Transl_B-barrel_sf"/>
</dbReference>
<dbReference type="InterPro" id="IPR042116">
    <property type="entry name" value="TypA/BipA_C"/>
</dbReference>
<dbReference type="FunFam" id="2.40.50.250:FF:000001">
    <property type="entry name" value="GTP-binding protein TypA"/>
    <property type="match status" value="1"/>
</dbReference>
<dbReference type="Pfam" id="PF21018">
    <property type="entry name" value="BipA_C"/>
    <property type="match status" value="1"/>
</dbReference>
<name>R7B2I2_9FIRM</name>
<comment type="subunit">
    <text evidence="4">Monomer.</text>
</comment>
<dbReference type="PRINTS" id="PR00315">
    <property type="entry name" value="ELONGATNFCT"/>
</dbReference>
<dbReference type="InterPro" id="IPR047041">
    <property type="entry name" value="BipA_GTP-bd_dom"/>
</dbReference>
<dbReference type="GO" id="GO:0003924">
    <property type="term" value="F:GTPase activity"/>
    <property type="evidence" value="ECO:0007669"/>
    <property type="project" value="UniProtKB-UniRule"/>
</dbReference>
<dbReference type="Gene3D" id="3.40.50.300">
    <property type="entry name" value="P-loop containing nucleotide triphosphate hydrolases"/>
    <property type="match status" value="1"/>
</dbReference>
<dbReference type="PANTHER" id="PTHR42908">
    <property type="entry name" value="TRANSLATION ELONGATION FACTOR-RELATED"/>
    <property type="match status" value="1"/>
</dbReference>
<dbReference type="GO" id="GO:0005525">
    <property type="term" value="F:GTP binding"/>
    <property type="evidence" value="ECO:0007669"/>
    <property type="project" value="UniProtKB-UniRule"/>
</dbReference>
<dbReference type="FunFam" id="3.30.70.870:FF:000003">
    <property type="entry name" value="GTP-binding protein TypA"/>
    <property type="match status" value="1"/>
</dbReference>
<comment type="catalytic activity">
    <reaction evidence="3 4">
        <text>GTP + H2O = GDP + phosphate + H(+)</text>
        <dbReference type="Rhea" id="RHEA:19669"/>
        <dbReference type="ChEBI" id="CHEBI:15377"/>
        <dbReference type="ChEBI" id="CHEBI:15378"/>
        <dbReference type="ChEBI" id="CHEBI:37565"/>
        <dbReference type="ChEBI" id="CHEBI:43474"/>
        <dbReference type="ChEBI" id="CHEBI:58189"/>
    </reaction>
</comment>
<dbReference type="InterPro" id="IPR035647">
    <property type="entry name" value="EFG_III/V"/>
</dbReference>
<dbReference type="GO" id="GO:0000049">
    <property type="term" value="F:tRNA binding"/>
    <property type="evidence" value="ECO:0007669"/>
    <property type="project" value="UniProtKB-KW"/>
</dbReference>
<evidence type="ECO:0000313" key="6">
    <source>
        <dbReference type="EMBL" id="CDD58187.1"/>
    </source>
</evidence>
<dbReference type="SUPFAM" id="SSF50447">
    <property type="entry name" value="Translation proteins"/>
    <property type="match status" value="1"/>
</dbReference>
<evidence type="ECO:0000313" key="7">
    <source>
        <dbReference type="Proteomes" id="UP000018141"/>
    </source>
</evidence>
<feature type="domain" description="Tr-type G" evidence="5">
    <location>
        <begin position="6"/>
        <end position="201"/>
    </location>
</feature>
<keyword evidence="2 4" id="KW-0342">GTP-binding</keyword>
<dbReference type="Gene3D" id="3.30.70.240">
    <property type="match status" value="1"/>
</dbReference>
<sequence length="608" mass="68198">MRTKREDVRNIAIIAHVDHGKTTLVDQLLKQSGTFRANQEVAERVMDSNDIERERGITILSKNTAINYNGTKINIIDTPGHADFGGEVERVLKMVNGVVLVVDAYEGVMPQTKFVLQKALELDLSVIVCINKIDRPEARPQEVIDEILELFIDLDANDDQLDCPFVFASAKSGFAVLDLDDERKDMTPLFETIINSIPAPEGDPDAPTQVLISTIDYNDYVGRIGVGKVDNGSIKVNQEVMLVNHHDPDFRKRVKINKLYEFEGLNKVEVNEAKIGSIVAISGIPDIRIGDTICSVDNPVAIPFQKISEPTLSMDFMVNDSPLAGQEGKFVTSRHIRDRLFRELNTDVSLRVEENEGMDSFKVSGRGELHLSVLIENMRREGFEFAVSKAEVLYHYDERGRKLEPIELAYVDVPEEFSGNVIQKLSQRKGELLGMTPINGGYTRLQFSIPSRGLIGYRGEFMTDTKGNGILNTSFEGYEEYKGDIQYRKQGSLIAYESGEAITYGLFNAQERGQLFIGPGEKVYAGMIVGENPRAEDIEVNVCKTKHLTNTRSSSSDEALRLVPPKILSLEQALDYIDTDELLEVTPKSLRIRKKILDSTQRYRANRK</sequence>
<dbReference type="InterPro" id="IPR005225">
    <property type="entry name" value="Small_GTP-bd"/>
</dbReference>
<dbReference type="Proteomes" id="UP000018141">
    <property type="component" value="Unassembled WGS sequence"/>
</dbReference>
<dbReference type="NCBIfam" id="TIGR01394">
    <property type="entry name" value="TypA_BipA"/>
    <property type="match status" value="1"/>
</dbReference>
<dbReference type="PANTHER" id="PTHR42908:SF8">
    <property type="entry name" value="TR-TYPE G DOMAIN-CONTAINING PROTEIN"/>
    <property type="match status" value="1"/>
</dbReference>
<dbReference type="GO" id="GO:1990904">
    <property type="term" value="C:ribonucleoprotein complex"/>
    <property type="evidence" value="ECO:0007669"/>
    <property type="project" value="TreeGrafter"/>
</dbReference>
<dbReference type="CDD" id="cd03691">
    <property type="entry name" value="BipA_TypA_II"/>
    <property type="match status" value="1"/>
</dbReference>
<dbReference type="GO" id="GO:0009409">
    <property type="term" value="P:response to cold"/>
    <property type="evidence" value="ECO:0007669"/>
    <property type="project" value="UniProtKB-ARBA"/>
</dbReference>
<dbReference type="Pfam" id="PF00009">
    <property type="entry name" value="GTP_EFTU"/>
    <property type="match status" value="1"/>
</dbReference>
<dbReference type="PROSITE" id="PS00301">
    <property type="entry name" value="G_TR_1"/>
    <property type="match status" value="1"/>
</dbReference>
<dbReference type="InterPro" id="IPR027417">
    <property type="entry name" value="P-loop_NTPase"/>
</dbReference>
<dbReference type="EMBL" id="CBHH010000055">
    <property type="protein sequence ID" value="CDD58187.1"/>
    <property type="molecule type" value="Genomic_DNA"/>
</dbReference>
<dbReference type="FunFam" id="2.40.30.10:FF:000016">
    <property type="entry name" value="GTP-binding protein TypA"/>
    <property type="match status" value="1"/>
</dbReference>
<keyword evidence="4" id="KW-0378">Hydrolase</keyword>
<dbReference type="Gene3D" id="2.40.50.250">
    <property type="entry name" value="bipa protein"/>
    <property type="match status" value="1"/>
</dbReference>
<dbReference type="CDD" id="cd03710">
    <property type="entry name" value="BipA_TypA_C"/>
    <property type="match status" value="1"/>
</dbReference>
<gene>
    <name evidence="4" type="primary">bipA</name>
    <name evidence="6" type="ORF">BN656_01979</name>
</gene>
<proteinExistence type="inferred from homology"/>
<comment type="function">
    <text evidence="4">A 50S ribosomal subunit assembly protein with GTPase activity, required for 50S subunit assembly at low temperatures, may also play a role in translation. Binds GTP and analogs. Binds the 70S ribosome between the 30S and 50S subunits, in a similar position as ribosome-bound EF-G; it contacts a number of ribosomal proteins, both rRNAs and the A-site tRNA.</text>
</comment>
<dbReference type="InterPro" id="IPR047043">
    <property type="entry name" value="BipA_III"/>
</dbReference>
<dbReference type="EC" id="3.6.5.-" evidence="4"/>
<dbReference type="GO" id="GO:0000027">
    <property type="term" value="P:ribosomal large subunit assembly"/>
    <property type="evidence" value="ECO:0007669"/>
    <property type="project" value="UniProtKB-UniRule"/>
</dbReference>
<dbReference type="FunFam" id="3.40.50.300:FF:000055">
    <property type="entry name" value="GTP-binding protein TypA"/>
    <property type="match status" value="1"/>
</dbReference>
<keyword evidence="4" id="KW-0963">Cytoplasm</keyword>
<dbReference type="InterPro" id="IPR006298">
    <property type="entry name" value="BipA"/>
</dbReference>
<dbReference type="InterPro" id="IPR048876">
    <property type="entry name" value="BipA_C"/>
</dbReference>
<evidence type="ECO:0000256" key="3">
    <source>
        <dbReference type="ARBA" id="ARBA00048548"/>
    </source>
</evidence>
<dbReference type="AlphaFoldDB" id="R7B2I2"/>
<evidence type="ECO:0000256" key="1">
    <source>
        <dbReference type="ARBA" id="ARBA00022741"/>
    </source>
</evidence>
<dbReference type="InterPro" id="IPR047042">
    <property type="entry name" value="BipA_II"/>
</dbReference>
<keyword evidence="4" id="KW-0694">RNA-binding</keyword>
<accession>R7B2I2</accession>
<dbReference type="InterPro" id="IPR004161">
    <property type="entry name" value="EFTu-like_2"/>
</dbReference>
<dbReference type="FunFam" id="3.30.70.240:FF:000002">
    <property type="entry name" value="GTP-binding protein TypA"/>
    <property type="match status" value="1"/>
</dbReference>
<dbReference type="NCBIfam" id="TIGR00231">
    <property type="entry name" value="small_GTP"/>
    <property type="match status" value="1"/>
</dbReference>
<dbReference type="Pfam" id="PF03144">
    <property type="entry name" value="GTP_EFTU_D2"/>
    <property type="match status" value="1"/>
</dbReference>
<evidence type="ECO:0000256" key="4">
    <source>
        <dbReference type="HAMAP-Rule" id="MF_00849"/>
    </source>
</evidence>
<dbReference type="InterPro" id="IPR031157">
    <property type="entry name" value="G_TR_CS"/>
</dbReference>
<dbReference type="GO" id="GO:0005829">
    <property type="term" value="C:cytosol"/>
    <property type="evidence" value="ECO:0007669"/>
    <property type="project" value="TreeGrafter"/>
</dbReference>
<dbReference type="SMART" id="SM00838">
    <property type="entry name" value="EFG_C"/>
    <property type="match status" value="1"/>
</dbReference>
<protein>
    <recommendedName>
        <fullName evidence="4">Large ribosomal subunit assembly factor BipA</fullName>
        <ecNumber evidence="4">3.6.5.-</ecNumber>
    </recommendedName>
    <alternativeName>
        <fullName evidence="4">GTP-binding protein BipA</fullName>
    </alternativeName>
</protein>
<keyword evidence="1 4" id="KW-0547">Nucleotide-binding</keyword>
<dbReference type="GO" id="GO:0010467">
    <property type="term" value="P:gene expression"/>
    <property type="evidence" value="ECO:0007669"/>
    <property type="project" value="UniProtKB-ARBA"/>
</dbReference>
<dbReference type="HAMAP" id="MF_00849">
    <property type="entry name" value="BipA"/>
    <property type="match status" value="1"/>
</dbReference>
<dbReference type="SUPFAM" id="SSF54980">
    <property type="entry name" value="EF-G C-terminal domain-like"/>
    <property type="match status" value="2"/>
</dbReference>
<evidence type="ECO:0000259" key="5">
    <source>
        <dbReference type="PROSITE" id="PS51722"/>
    </source>
</evidence>
<keyword evidence="4" id="KW-0690">Ribosome biogenesis</keyword>
<dbReference type="GO" id="GO:0043022">
    <property type="term" value="F:ribosome binding"/>
    <property type="evidence" value="ECO:0007669"/>
    <property type="project" value="UniProtKB-UniRule"/>
</dbReference>
<dbReference type="InterPro" id="IPR035651">
    <property type="entry name" value="BipA_V"/>
</dbReference>
<dbReference type="SUPFAM" id="SSF52540">
    <property type="entry name" value="P-loop containing nucleoside triphosphate hydrolases"/>
    <property type="match status" value="1"/>
</dbReference>
<dbReference type="GO" id="GO:0019843">
    <property type="term" value="F:rRNA binding"/>
    <property type="evidence" value="ECO:0007669"/>
    <property type="project" value="UniProtKB-KW"/>
</dbReference>
<comment type="similarity">
    <text evidence="4">Belongs to the TRAFAC class translation factor GTPase superfamily. Classic translation factor GTPase family. BipA subfamily.</text>
</comment>
<dbReference type="InterPro" id="IPR000795">
    <property type="entry name" value="T_Tr_GTP-bd_dom"/>
</dbReference>
<organism evidence="6 7">
    <name type="scientific">Bacteroides pectinophilus CAG:437</name>
    <dbReference type="NCBI Taxonomy" id="1263051"/>
    <lineage>
        <taxon>Bacteria</taxon>
        <taxon>Bacillati</taxon>
        <taxon>Bacillota</taxon>
        <taxon>Clostridia</taxon>
        <taxon>Eubacteriales</taxon>
    </lineage>
</organism>
<dbReference type="InterPro" id="IPR000640">
    <property type="entry name" value="EFG_V-like"/>
</dbReference>
<reference evidence="6" key="1">
    <citation type="submission" date="2012-11" db="EMBL/GenBank/DDBJ databases">
        <title>Dependencies among metagenomic species, viruses, plasmids and units of genetic variation.</title>
        <authorList>
            <person name="Nielsen H.B."/>
            <person name="Almeida M."/>
            <person name="Juncker A.S."/>
            <person name="Rasmussen S."/>
            <person name="Li J."/>
            <person name="Sunagawa S."/>
            <person name="Plichta D."/>
            <person name="Gautier L."/>
            <person name="Le Chatelier E."/>
            <person name="Peletier E."/>
            <person name="Bonde I."/>
            <person name="Nielsen T."/>
            <person name="Manichanh C."/>
            <person name="Arumugam M."/>
            <person name="Batto J."/>
            <person name="Santos M.B.Q.D."/>
            <person name="Blom N."/>
            <person name="Borruel N."/>
            <person name="Burgdorf K.S."/>
            <person name="Boumezbeur F."/>
            <person name="Casellas F."/>
            <person name="Dore J."/>
            <person name="Guarner F."/>
            <person name="Hansen T."/>
            <person name="Hildebrand F."/>
            <person name="Kaas R.S."/>
            <person name="Kennedy S."/>
            <person name="Kristiansen K."/>
            <person name="Kultima J.R."/>
            <person name="Leonard P."/>
            <person name="Levenez F."/>
            <person name="Lund O."/>
            <person name="Moumen B."/>
            <person name="Le Paslier D."/>
            <person name="Pons N."/>
            <person name="Pedersen O."/>
            <person name="Prifti E."/>
            <person name="Qin J."/>
            <person name="Raes J."/>
            <person name="Tap J."/>
            <person name="Tims S."/>
            <person name="Ussery D.W."/>
            <person name="Yamada T."/>
            <person name="MetaHit consortium"/>
            <person name="Renault P."/>
            <person name="Sicheritz-Ponten T."/>
            <person name="Bork P."/>
            <person name="Wang J."/>
            <person name="Brunak S."/>
            <person name="Ehrlich S.D."/>
        </authorList>
    </citation>
    <scope>NUCLEOTIDE SEQUENCE [LARGE SCALE GENOMIC DNA]</scope>
</reference>
<dbReference type="Gene3D" id="3.30.70.870">
    <property type="entry name" value="Elongation Factor G (Translational Gtpase), domain 3"/>
    <property type="match status" value="1"/>
</dbReference>
<dbReference type="CDD" id="cd01891">
    <property type="entry name" value="TypA_BipA"/>
    <property type="match status" value="1"/>
</dbReference>
<comment type="subcellular location">
    <subcellularLocation>
        <location evidence="4">Cytoplasm</location>
    </subcellularLocation>
    <text evidence="4">Binds to ribosomes.</text>
</comment>
<dbReference type="Pfam" id="PF00679">
    <property type="entry name" value="EFG_C"/>
    <property type="match status" value="1"/>
</dbReference>
<dbReference type="PROSITE" id="PS51722">
    <property type="entry name" value="G_TR_2"/>
    <property type="match status" value="1"/>
</dbReference>
<dbReference type="Gene3D" id="2.40.30.10">
    <property type="entry name" value="Translation factors"/>
    <property type="match status" value="1"/>
</dbReference>
<feature type="binding site" evidence="4">
    <location>
        <begin position="131"/>
        <end position="134"/>
    </location>
    <ligand>
        <name>GTP</name>
        <dbReference type="ChEBI" id="CHEBI:37565"/>
    </ligand>
</feature>
<comment type="caution">
    <text evidence="6">The sequence shown here is derived from an EMBL/GenBank/DDBJ whole genome shotgun (WGS) entry which is preliminary data.</text>
</comment>